<evidence type="ECO:0000313" key="27">
    <source>
        <dbReference type="Proteomes" id="UP000472265"/>
    </source>
</evidence>
<feature type="domain" description="Ras-associating" evidence="23">
    <location>
        <begin position="2"/>
        <end position="102"/>
    </location>
</feature>
<feature type="compositionally biased region" description="Polar residues" evidence="22">
    <location>
        <begin position="1224"/>
        <end position="1235"/>
    </location>
</feature>
<evidence type="ECO:0000259" key="24">
    <source>
        <dbReference type="PROSITE" id="PS50238"/>
    </source>
</evidence>
<organism evidence="26 27">
    <name type="scientific">Sparus aurata</name>
    <name type="common">Gilthead sea bream</name>
    <dbReference type="NCBI Taxonomy" id="8175"/>
    <lineage>
        <taxon>Eukaryota</taxon>
        <taxon>Metazoa</taxon>
        <taxon>Chordata</taxon>
        <taxon>Craniata</taxon>
        <taxon>Vertebrata</taxon>
        <taxon>Euteleostomi</taxon>
        <taxon>Actinopterygii</taxon>
        <taxon>Neopterygii</taxon>
        <taxon>Teleostei</taxon>
        <taxon>Neoteleostei</taxon>
        <taxon>Acanthomorphata</taxon>
        <taxon>Eupercaria</taxon>
        <taxon>Spariformes</taxon>
        <taxon>Sparidae</taxon>
        <taxon>Sparus</taxon>
    </lineage>
</organism>
<feature type="domain" description="Myosin motor" evidence="25">
    <location>
        <begin position="138"/>
        <end position="977"/>
    </location>
</feature>
<dbReference type="FunFam" id="3.40.850.10:FF:000008">
    <property type="entry name" value="Putative unconventional myosin-IXa"/>
    <property type="match status" value="1"/>
</dbReference>
<feature type="coiled-coil region" evidence="21">
    <location>
        <begin position="1983"/>
        <end position="2010"/>
    </location>
</feature>
<proteinExistence type="inferred from homology"/>
<dbReference type="GO" id="GO:0005884">
    <property type="term" value="C:actin filament"/>
    <property type="evidence" value="ECO:0007669"/>
    <property type="project" value="TreeGrafter"/>
</dbReference>
<keyword evidence="7" id="KW-0677">Repeat</keyword>
<evidence type="ECO:0000256" key="15">
    <source>
        <dbReference type="ARBA" id="ARBA00023136"/>
    </source>
</evidence>
<reference evidence="26" key="1">
    <citation type="submission" date="2021-04" db="EMBL/GenBank/DDBJ databases">
        <authorList>
            <consortium name="Wellcome Sanger Institute Data Sharing"/>
        </authorList>
    </citation>
    <scope>NUCLEOTIDE SEQUENCE [LARGE SCALE GENOMIC DNA]</scope>
</reference>
<reference evidence="26" key="2">
    <citation type="submission" date="2025-08" db="UniProtKB">
        <authorList>
            <consortium name="Ensembl"/>
        </authorList>
    </citation>
    <scope>IDENTIFICATION</scope>
</reference>
<feature type="region of interest" description="Disordered" evidence="22">
    <location>
        <begin position="1143"/>
        <end position="1178"/>
    </location>
</feature>
<dbReference type="GO" id="GO:0005524">
    <property type="term" value="F:ATP binding"/>
    <property type="evidence" value="ECO:0007669"/>
    <property type="project" value="UniProtKB-UniRule"/>
</dbReference>
<dbReference type="CDD" id="cd01385">
    <property type="entry name" value="MYSc_Myo9"/>
    <property type="match status" value="1"/>
</dbReference>
<dbReference type="PRINTS" id="PR00193">
    <property type="entry name" value="MYOSINHEAVY"/>
</dbReference>
<keyword evidence="9" id="KW-0479">Metal-binding</keyword>
<dbReference type="InterPro" id="IPR027417">
    <property type="entry name" value="P-loop_NTPase"/>
</dbReference>
<evidence type="ECO:0000256" key="3">
    <source>
        <dbReference type="ARBA" id="ARBA00004624"/>
    </source>
</evidence>
<dbReference type="FunFam" id="1.10.10.820:FF:000003">
    <property type="entry name" value="unconventional myosin-IXa isoform X1"/>
    <property type="match status" value="1"/>
</dbReference>
<keyword evidence="9" id="KW-0863">Zinc-finger</keyword>
<feature type="compositionally biased region" description="Polar residues" evidence="22">
    <location>
        <begin position="1143"/>
        <end position="1152"/>
    </location>
</feature>
<dbReference type="SMART" id="SM00314">
    <property type="entry name" value="RA"/>
    <property type="match status" value="1"/>
</dbReference>
<evidence type="ECO:0000256" key="8">
    <source>
        <dbReference type="ARBA" id="ARBA00022741"/>
    </source>
</evidence>
<evidence type="ECO:0000256" key="19">
    <source>
        <dbReference type="ARBA" id="ARBA00045589"/>
    </source>
</evidence>
<dbReference type="Pfam" id="PF00788">
    <property type="entry name" value="RA"/>
    <property type="match status" value="1"/>
</dbReference>
<dbReference type="CDD" id="cd04377">
    <property type="entry name" value="RhoGAP_myosin_IX"/>
    <property type="match status" value="1"/>
</dbReference>
<dbReference type="GO" id="GO:0045198">
    <property type="term" value="P:establishment of epithelial cell apical/basal polarity"/>
    <property type="evidence" value="ECO:0007669"/>
    <property type="project" value="TreeGrafter"/>
</dbReference>
<dbReference type="GO" id="GO:0016020">
    <property type="term" value="C:membrane"/>
    <property type="evidence" value="ECO:0007669"/>
    <property type="project" value="UniProtKB-SubCell"/>
</dbReference>
<keyword evidence="6" id="KW-0812">Transmembrane</keyword>
<dbReference type="GO" id="GO:0005096">
    <property type="term" value="F:GTPase activator activity"/>
    <property type="evidence" value="ECO:0007669"/>
    <property type="project" value="UniProtKB-KW"/>
</dbReference>
<feature type="compositionally biased region" description="Low complexity" evidence="22">
    <location>
        <begin position="2119"/>
        <end position="2141"/>
    </location>
</feature>
<evidence type="ECO:0000256" key="18">
    <source>
        <dbReference type="ARBA" id="ARBA00034103"/>
    </source>
</evidence>
<keyword evidence="14 20" id="KW-0518">Myosin</keyword>
<dbReference type="FunFam" id="3.40.850.10:FF:000013">
    <property type="entry name" value="unconventional myosin-IXa isoform X1"/>
    <property type="match status" value="1"/>
</dbReference>
<dbReference type="Gene3D" id="3.40.850.10">
    <property type="entry name" value="Kinesin motor domain"/>
    <property type="match status" value="2"/>
</dbReference>
<evidence type="ECO:0000256" key="4">
    <source>
        <dbReference type="ARBA" id="ARBA00022468"/>
    </source>
</evidence>
<evidence type="ECO:0000256" key="13">
    <source>
        <dbReference type="ARBA" id="ARBA00023054"/>
    </source>
</evidence>
<keyword evidence="12" id="KW-0770">Synapse</keyword>
<evidence type="ECO:0000256" key="2">
    <source>
        <dbReference type="ARBA" id="ARBA00004496"/>
    </source>
</evidence>
<dbReference type="InterPro" id="IPR046987">
    <property type="entry name" value="Myo9"/>
</dbReference>
<gene>
    <name evidence="26" type="primary">MYO9A</name>
    <name evidence="26" type="synonym">myo9aa</name>
</gene>
<evidence type="ECO:0000256" key="6">
    <source>
        <dbReference type="ARBA" id="ARBA00022692"/>
    </source>
</evidence>
<dbReference type="FunFam" id="1.20.58.530:FF:000009">
    <property type="entry name" value="unconventional myosin-IXb isoform X1"/>
    <property type="match status" value="1"/>
</dbReference>
<dbReference type="GO" id="GO:0008270">
    <property type="term" value="F:zinc ion binding"/>
    <property type="evidence" value="ECO:0007669"/>
    <property type="project" value="UniProtKB-KW"/>
</dbReference>
<feature type="region of interest" description="Actin-binding" evidence="20">
    <location>
        <begin position="859"/>
        <end position="881"/>
    </location>
</feature>
<dbReference type="GO" id="GO:0000146">
    <property type="term" value="F:microfilament motor activity"/>
    <property type="evidence" value="ECO:0007669"/>
    <property type="project" value="InterPro"/>
</dbReference>
<dbReference type="PROSITE" id="PS50200">
    <property type="entry name" value="RA"/>
    <property type="match status" value="1"/>
</dbReference>
<keyword evidence="9" id="KW-0862">Zinc</keyword>
<dbReference type="Gene3D" id="3.10.20.90">
    <property type="entry name" value="Phosphatidylinositol 3-kinase Catalytic Subunit, Chain A, domain 1"/>
    <property type="match status" value="1"/>
</dbReference>
<dbReference type="InterPro" id="IPR036961">
    <property type="entry name" value="Kinesin_motor_dom_sf"/>
</dbReference>
<feature type="compositionally biased region" description="Basic and acidic residues" evidence="22">
    <location>
        <begin position="1154"/>
        <end position="1165"/>
    </location>
</feature>
<dbReference type="SUPFAM" id="SSF54236">
    <property type="entry name" value="Ubiquitin-like"/>
    <property type="match status" value="1"/>
</dbReference>
<keyword evidence="15" id="KW-0472">Membrane</keyword>
<evidence type="ECO:0000256" key="21">
    <source>
        <dbReference type="SAM" id="Coils"/>
    </source>
</evidence>
<dbReference type="InterPro" id="IPR036023">
    <property type="entry name" value="MYSc_Myo9"/>
</dbReference>
<dbReference type="SUPFAM" id="SSF52540">
    <property type="entry name" value="P-loop containing nucleoside triphosphate hydrolases"/>
    <property type="match status" value="2"/>
</dbReference>
<dbReference type="Gene3D" id="1.20.5.4820">
    <property type="match status" value="1"/>
</dbReference>
<dbReference type="Gene3D" id="1.20.5.190">
    <property type="match status" value="2"/>
</dbReference>
<feature type="region of interest" description="Disordered" evidence="22">
    <location>
        <begin position="1195"/>
        <end position="1235"/>
    </location>
</feature>
<feature type="compositionally biased region" description="Basic and acidic residues" evidence="22">
    <location>
        <begin position="2151"/>
        <end position="2166"/>
    </location>
</feature>
<feature type="compositionally biased region" description="Polar residues" evidence="22">
    <location>
        <begin position="2032"/>
        <end position="2054"/>
    </location>
</feature>
<evidence type="ECO:0000259" key="23">
    <source>
        <dbReference type="PROSITE" id="PS50200"/>
    </source>
</evidence>
<comment type="function">
    <text evidence="19">Myosins are actin-based motor molecules with ATPase activity. Unconventional myosins serve in intracellular movements. Regulates Rho by stimulating it's GTPase activity in neurons. Required for the regulation of neurite branching and motor neuron axon guidance.</text>
</comment>
<evidence type="ECO:0000256" key="5">
    <source>
        <dbReference type="ARBA" id="ARBA00022490"/>
    </source>
</evidence>
<evidence type="ECO:0000256" key="22">
    <source>
        <dbReference type="SAM" id="MobiDB-lite"/>
    </source>
</evidence>
<keyword evidence="10 20" id="KW-0067">ATP-binding</keyword>
<dbReference type="FunFam" id="1.10.555.10:FF:000009">
    <property type="entry name" value="unconventional myosin-IXa isoform X1"/>
    <property type="match status" value="1"/>
</dbReference>
<dbReference type="GO" id="GO:0044295">
    <property type="term" value="C:axonal growth cone"/>
    <property type="evidence" value="ECO:0007669"/>
    <property type="project" value="TreeGrafter"/>
</dbReference>
<evidence type="ECO:0000256" key="16">
    <source>
        <dbReference type="ARBA" id="ARBA00023175"/>
    </source>
</evidence>
<dbReference type="GO" id="GO:0045202">
    <property type="term" value="C:synapse"/>
    <property type="evidence" value="ECO:0007669"/>
    <property type="project" value="UniProtKB-SubCell"/>
</dbReference>
<accession>A0A671V003</accession>
<dbReference type="InterPro" id="IPR001609">
    <property type="entry name" value="Myosin_head_motor_dom-like"/>
</dbReference>
<dbReference type="InterPro" id="IPR029071">
    <property type="entry name" value="Ubiquitin-like_domsf"/>
</dbReference>
<dbReference type="Proteomes" id="UP000472265">
    <property type="component" value="Chromosome 4"/>
</dbReference>
<dbReference type="SMART" id="SM00324">
    <property type="entry name" value="RhoGAP"/>
    <property type="match status" value="1"/>
</dbReference>
<comment type="subcellular location">
    <subcellularLocation>
        <location evidence="3">Cell projection</location>
        <location evidence="3">Growth cone</location>
    </subcellularLocation>
    <subcellularLocation>
        <location evidence="2">Cytoplasm</location>
    </subcellularLocation>
    <subcellularLocation>
        <location evidence="1">Membrane</location>
        <topology evidence="1">Single-pass membrane protein</topology>
    </subcellularLocation>
    <subcellularLocation>
        <location evidence="18">Synapse</location>
    </subcellularLocation>
</comment>
<dbReference type="Pfam" id="PF00620">
    <property type="entry name" value="RhoGAP"/>
    <property type="match status" value="1"/>
</dbReference>
<dbReference type="SMART" id="SM00242">
    <property type="entry name" value="MYSc"/>
    <property type="match status" value="1"/>
</dbReference>
<dbReference type="Gene3D" id="1.10.555.10">
    <property type="entry name" value="Rho GTPase activation protein"/>
    <property type="match status" value="1"/>
</dbReference>
<keyword evidence="27" id="KW-1185">Reference proteome</keyword>
<evidence type="ECO:0000256" key="12">
    <source>
        <dbReference type="ARBA" id="ARBA00023018"/>
    </source>
</evidence>
<feature type="domain" description="Rho-GAP" evidence="24">
    <location>
        <begin position="1718"/>
        <end position="1906"/>
    </location>
</feature>
<dbReference type="InterPro" id="IPR000048">
    <property type="entry name" value="IQ_motif_EF-hand-BS"/>
</dbReference>
<protein>
    <submittedName>
        <fullName evidence="26">Myosin IXA</fullName>
    </submittedName>
</protein>
<dbReference type="Gene3D" id="3.30.60.20">
    <property type="match status" value="1"/>
</dbReference>
<keyword evidence="4" id="KW-0343">GTPase activation</keyword>
<feature type="compositionally biased region" description="Low complexity" evidence="22">
    <location>
        <begin position="2077"/>
        <end position="2104"/>
    </location>
</feature>
<feature type="binding site" evidence="20">
    <location>
        <begin position="231"/>
        <end position="238"/>
    </location>
    <ligand>
        <name>ATP</name>
        <dbReference type="ChEBI" id="CHEBI:30616"/>
    </ligand>
</feature>
<dbReference type="Pfam" id="PF00063">
    <property type="entry name" value="Myosin_head"/>
    <property type="match status" value="2"/>
</dbReference>
<dbReference type="FunFam" id="1.20.120.720:FF:000003">
    <property type="entry name" value="Putative unconventional myosin-IXa"/>
    <property type="match status" value="1"/>
</dbReference>
<dbReference type="Gene3D" id="1.20.120.720">
    <property type="entry name" value="Myosin VI head, motor domain, U50 subdomain"/>
    <property type="match status" value="1"/>
</dbReference>
<dbReference type="InterPro" id="IPR008936">
    <property type="entry name" value="Rho_GTPase_activation_prot"/>
</dbReference>
<dbReference type="InterPro" id="IPR000198">
    <property type="entry name" value="RhoGAP_dom"/>
</dbReference>
<keyword evidence="16 20" id="KW-0505">Motor protein</keyword>
<dbReference type="Ensembl" id="ENSSAUT00010020600.1">
    <property type="protein sequence ID" value="ENSSAUP00010019468.1"/>
    <property type="gene ID" value="ENSSAUG00010006825.1"/>
</dbReference>
<dbReference type="SMART" id="SM00015">
    <property type="entry name" value="IQ"/>
    <property type="match status" value="6"/>
</dbReference>
<evidence type="ECO:0000313" key="26">
    <source>
        <dbReference type="Ensembl" id="ENSSAUP00010019468.1"/>
    </source>
</evidence>
<dbReference type="Gene3D" id="1.10.10.820">
    <property type="match status" value="1"/>
</dbReference>
<evidence type="ECO:0000256" key="14">
    <source>
        <dbReference type="ARBA" id="ARBA00023123"/>
    </source>
</evidence>
<evidence type="ECO:0000256" key="7">
    <source>
        <dbReference type="ARBA" id="ARBA00022737"/>
    </source>
</evidence>
<feature type="region of interest" description="Disordered" evidence="22">
    <location>
        <begin position="2015"/>
        <end position="2182"/>
    </location>
</feature>
<dbReference type="PROSITE" id="PS50096">
    <property type="entry name" value="IQ"/>
    <property type="match status" value="2"/>
</dbReference>
<dbReference type="InterPro" id="IPR000159">
    <property type="entry name" value="RA_dom"/>
</dbReference>
<evidence type="ECO:0000256" key="10">
    <source>
        <dbReference type="ARBA" id="ARBA00022840"/>
    </source>
</evidence>
<evidence type="ECO:0000256" key="20">
    <source>
        <dbReference type="PROSITE-ProRule" id="PRU00782"/>
    </source>
</evidence>
<sequence length="2182" mass="250724">MLEFTVRIYPGALAEGTIYCPISARKTTTAAEAIERVIERLHLDRTRCYVLAEVKEFGGEEWILNPCDCPVQRMMLWPRVALEHRALSGAEDYRFLLRQKNLDGSIHYGGSLQMWLQVTEERRRMQERGLLPQPDSQGDHADLCHLPELNERSLLDNLRSRFRQEKIYTYVGSILIVINPFKFLPIYNPKYVKMYDNHTLGDLEPHIYAVADVAYHAMLQRESNQCIVISGESGSGKTQSTNFLIHHLTALSQKGFASGVEQIILGAGPVLEAFGNAKTAHNNNSSRFGKFIQVNYQESGTVRGAYVEKYLLEKSRLVYQEHNERNYHVFYYLLAGASEEERKAFHLKKPEEYHYLSQMTKSTRQPHWDSYCDSEPDCFTVEGEDLKHDFERLQLAMEMVGFLPATRRQIFSLLSAILHLGNIRYKRKTYRDDSIDICNPEELPVVSELLEVKEEMLFEALTTRKTVTVGEKLIVPYKLSEANTVRDSMAKSLYSALFDWIVFRINHALLNLKDLVETTKILSIGVLDIFGFEDYENNSFEQFCINFANERLQHYFNQHIFKLEQEEYRSEGISWHNIEYIDNTGCINLISKKPTAMFHLLDEECNFPQATNQTLLDKFKRQHEGNSYIEFPAVMEPAFIIRHYAGKVKYGVKDFREKNTDHMRPDIVALLKSSKSAFICGLMGIDPSATFRWAVLRSYFRALVAFREAGKRHTQKKTGHDDAAPCAVLKKVDSFSFLQHPVHQRSLEILQRCKEEKYRTRPTNISNITSRLSSSSSTTEEDGIFVNSASSKLLERAHDILMRNKNYKSKPVLPKHLLNVKSLKYLSNLTLHDRITKSLLHLHKKKKPPSISAQFQASLNKLMETLGQSEPYFVKCIRSNAEKLPLRFNDNLVLRQLRYTGMLETVRIRQSGYNIKYSFKDFVHHFCVLLPEGTSATREGIQQCLDQLDLEPDGYQVGKTMVFLREAERQRLQALLHTEVLRRIITLQRRFRAQLERKQFVRMREASVCIQKWWRLYRPVEEEEDYDPSVQEGAAVCLQAHWRGYRERQKFRLWREAALVLQRAWRMWLYRRCTAALVIQTAWRCHQAREAYLRLYAAVKQLQRISRGFLTRQSTSVCYCLFGKDKANILAFFQSPSKAHSEPATSIPTSTVVVRERSRTLDEPSQKTTRAKRESRRMRELEQAKFSLELLKVRATTGGASSPSEERRWSVELVPPTTPPLRSPQGTPDSQSSKGSFELLTMDEEAPKAVEEVMDSEDTCSPPPPVEPDVEVVSTSPHYGWHGCVLYGECVNESWQDFRSYSENNTSHSRDEQHSHKFSQSPFKHAVITSGELQVGRAGQKKKARMARTRSDFLTRAPVLSVGGDSDEDDYDGDSPLSPLSPRHYTLPLSKQSSAEASLGESCLSDSDMVTGKSRMVSSLLREKCLDFDHIFHWSFVCLKRVRKMRFWGKNKYGDKKTSRDKMICGSDSLDGDYGDTGPDLMLDRSLRDLKENKEPSPKVKRRRSVKITSVALEPAQWQNDALQILTCTNDYRSMNDFLMKKISDLDTEDSKKDTMVDVVFKKALKEFRLNIFNSYSTALAMDDGKSIRYKDLYALFEHILEKTMRQEQRDWRESPVTVWVNTFKVFLDEFMTEYKPLDSTLSKVPKPERKKRRKKDTDIVEEHNGHIFKSTQYSIPTYCEFCSSLIWMMDRACVCKLHYVCVVGQFDPELSSRQFGVEVSRLTNDERTVPLVVEKLINYIEMHGLYTEGIYRKSGSTNKIKELKQGLDTDVDSMNLDDYNIHVIASVFKQWLRDLPNPLMTFELYEEFIRAMGLQDKKEMIRGVYSVIDQLSRTHLNTLERLIFHLVRIALQEETNRMSANALAIVFAPCILRCPDTIDPLQSVQDIGKTTACVEVIICEQMNKYRVRLKDISSLEFAENKAKCRLTLIRRSMGKGHVQRLSYHTPSPPVSPRLPSVADAVIEESGDEERADSFAEISEHQQAAMQQEERVLTEQIESLQKEKEELTFEMLTLEPRASDDETLESEASIGTADSSENLNVDSEGTISDFSVLTSPWPRRSDVKSPRRHALRRQPESLDSVDSVSSVSSYSSSSHFHPSSSSSSTNTRRFRFHAKSTGSGSSQAQSLNSSQASRSDSIDSSPTGDPSTLRHSRDSREGDGPSRDPPDLQQQVVLYGSNEFMV</sequence>
<keyword evidence="8 20" id="KW-0547">Nucleotide-binding</keyword>
<keyword evidence="13 21" id="KW-0175">Coiled coil</keyword>
<dbReference type="PROSITE" id="PS50238">
    <property type="entry name" value="RHOGAP"/>
    <property type="match status" value="1"/>
</dbReference>
<dbReference type="GO" id="GO:0035556">
    <property type="term" value="P:intracellular signal transduction"/>
    <property type="evidence" value="ECO:0007669"/>
    <property type="project" value="InterPro"/>
</dbReference>
<dbReference type="GO" id="GO:0051015">
    <property type="term" value="F:actin filament binding"/>
    <property type="evidence" value="ECO:0007669"/>
    <property type="project" value="TreeGrafter"/>
</dbReference>
<evidence type="ECO:0000256" key="1">
    <source>
        <dbReference type="ARBA" id="ARBA00004167"/>
    </source>
</evidence>
<dbReference type="PANTHER" id="PTHR46184">
    <property type="entry name" value="UNCONVENTIONAL MYOSIN-IXB-LIKE PROTEIN"/>
    <property type="match status" value="1"/>
</dbReference>
<dbReference type="PANTHER" id="PTHR46184:SF3">
    <property type="entry name" value="UNCONVENTIONAL MYOSIN-IXA"/>
    <property type="match status" value="1"/>
</dbReference>
<evidence type="ECO:0000259" key="25">
    <source>
        <dbReference type="PROSITE" id="PS51456"/>
    </source>
</evidence>
<evidence type="ECO:0000256" key="9">
    <source>
        <dbReference type="ARBA" id="ARBA00022771"/>
    </source>
</evidence>
<dbReference type="GeneTree" id="ENSGT00940000154905"/>
<keyword evidence="5" id="KW-0963">Cytoplasm</keyword>
<comment type="similarity">
    <text evidence="20">Belongs to the TRAFAC class myosin-kinesin ATPase superfamily. Myosin family.</text>
</comment>
<dbReference type="SUPFAM" id="SSF48350">
    <property type="entry name" value="GTPase activation domain, GAP"/>
    <property type="match status" value="1"/>
</dbReference>
<dbReference type="Gene3D" id="1.20.58.530">
    <property type="match status" value="2"/>
</dbReference>
<dbReference type="InterPro" id="IPR046990">
    <property type="entry name" value="RhoGAP_myosin_IX"/>
</dbReference>
<dbReference type="SUPFAM" id="SSF57889">
    <property type="entry name" value="Cysteine-rich domain"/>
    <property type="match status" value="1"/>
</dbReference>
<dbReference type="InterPro" id="IPR046349">
    <property type="entry name" value="C1-like_sf"/>
</dbReference>
<dbReference type="PROSITE" id="PS51456">
    <property type="entry name" value="MYOSIN_MOTOR"/>
    <property type="match status" value="1"/>
</dbReference>
<dbReference type="Pfam" id="PF00612">
    <property type="entry name" value="IQ"/>
    <property type="match status" value="3"/>
</dbReference>
<dbReference type="GO" id="GO:0016459">
    <property type="term" value="C:myosin complex"/>
    <property type="evidence" value="ECO:0007669"/>
    <property type="project" value="UniProtKB-KW"/>
</dbReference>
<keyword evidence="11" id="KW-1133">Transmembrane helix</keyword>
<evidence type="ECO:0000256" key="11">
    <source>
        <dbReference type="ARBA" id="ARBA00022989"/>
    </source>
</evidence>
<dbReference type="GO" id="GO:0005737">
    <property type="term" value="C:cytoplasm"/>
    <property type="evidence" value="ECO:0007669"/>
    <property type="project" value="UniProtKB-SubCell"/>
</dbReference>
<dbReference type="FunFam" id="1.20.58.530:FF:000005">
    <property type="entry name" value="unconventional myosin-IXa isoform X1"/>
    <property type="match status" value="1"/>
</dbReference>
<name>A0A671V003_SPAAU</name>
<keyword evidence="17 20" id="KW-0009">Actin-binding</keyword>
<reference evidence="26" key="3">
    <citation type="submission" date="2025-09" db="UniProtKB">
        <authorList>
            <consortium name="Ensembl"/>
        </authorList>
    </citation>
    <scope>IDENTIFICATION</scope>
</reference>
<evidence type="ECO:0000256" key="17">
    <source>
        <dbReference type="ARBA" id="ARBA00023203"/>
    </source>
</evidence>